<feature type="repeat" description="Solcar" evidence="14">
    <location>
        <begin position="17"/>
        <end position="105"/>
    </location>
</feature>
<dbReference type="GO" id="GO:1901029">
    <property type="term" value="P:negative regulation of mitochondrial outer membrane permeabilization involved in apoptotic signaling pathway"/>
    <property type="evidence" value="ECO:0007669"/>
    <property type="project" value="TreeGrafter"/>
</dbReference>
<dbReference type="InterPro" id="IPR023395">
    <property type="entry name" value="MCP_dom_sf"/>
</dbReference>
<feature type="repeat" description="Solcar" evidence="14">
    <location>
        <begin position="118"/>
        <end position="203"/>
    </location>
</feature>
<comment type="subunit">
    <text evidence="3 16">Monomer.</text>
</comment>
<feature type="repeat" description="Solcar" evidence="14">
    <location>
        <begin position="211"/>
        <end position="300"/>
    </location>
</feature>
<comment type="catalytic activity">
    <reaction evidence="12">
        <text>ADP(in) + ATP(out) = ADP(out) + ATP(in)</text>
        <dbReference type="Rhea" id="RHEA:34999"/>
        <dbReference type="ChEBI" id="CHEBI:30616"/>
        <dbReference type="ChEBI" id="CHEBI:456216"/>
    </reaction>
    <physiologicalReaction direction="left-to-right" evidence="12">
        <dbReference type="Rhea" id="RHEA:35000"/>
    </physiologicalReaction>
</comment>
<dbReference type="EMBL" id="OU900104">
    <property type="protein sequence ID" value="CAG9855635.1"/>
    <property type="molecule type" value="Genomic_DNA"/>
</dbReference>
<dbReference type="SUPFAM" id="SSF103506">
    <property type="entry name" value="Mitochondrial carrier"/>
    <property type="match status" value="1"/>
</dbReference>
<dbReference type="InterPro" id="IPR018108">
    <property type="entry name" value="MCP_transmembrane"/>
</dbReference>
<keyword evidence="5" id="KW-0050">Antiport</keyword>
<evidence type="ECO:0000313" key="17">
    <source>
        <dbReference type="EMBL" id="CAG9855635.1"/>
    </source>
</evidence>
<dbReference type="AlphaFoldDB" id="A0A9N9TI39"/>
<dbReference type="OrthoDB" id="270584at2759"/>
<evidence type="ECO:0000256" key="1">
    <source>
        <dbReference type="ARBA" id="ARBA00004448"/>
    </source>
</evidence>
<evidence type="ECO:0000256" key="3">
    <source>
        <dbReference type="ARBA" id="ARBA00011245"/>
    </source>
</evidence>
<keyword evidence="6 14" id="KW-0812">Transmembrane</keyword>
<keyword evidence="9 16" id="KW-1133">Transmembrane helix</keyword>
<comment type="function">
    <text evidence="16">Catalyzes the exchange of ADP and ATP across the membrane.</text>
</comment>
<dbReference type="InterPro" id="IPR002113">
    <property type="entry name" value="ADT_euk_type"/>
</dbReference>
<dbReference type="GO" id="GO:1990544">
    <property type="term" value="P:mitochondrial ATP transmembrane transport"/>
    <property type="evidence" value="ECO:0007669"/>
    <property type="project" value="InterPro"/>
</dbReference>
<organism evidence="17 18">
    <name type="scientific">Phyllotreta striolata</name>
    <name type="common">Striped flea beetle</name>
    <name type="synonym">Crioceris striolata</name>
    <dbReference type="NCBI Taxonomy" id="444603"/>
    <lineage>
        <taxon>Eukaryota</taxon>
        <taxon>Metazoa</taxon>
        <taxon>Ecdysozoa</taxon>
        <taxon>Arthropoda</taxon>
        <taxon>Hexapoda</taxon>
        <taxon>Insecta</taxon>
        <taxon>Pterygota</taxon>
        <taxon>Neoptera</taxon>
        <taxon>Endopterygota</taxon>
        <taxon>Coleoptera</taxon>
        <taxon>Polyphaga</taxon>
        <taxon>Cucujiformia</taxon>
        <taxon>Chrysomeloidea</taxon>
        <taxon>Chrysomelidae</taxon>
        <taxon>Galerucinae</taxon>
        <taxon>Alticini</taxon>
        <taxon>Phyllotreta</taxon>
    </lineage>
</organism>
<dbReference type="PRINTS" id="PR00927">
    <property type="entry name" value="ADPTRNSLCASE"/>
</dbReference>
<dbReference type="Pfam" id="PF00153">
    <property type="entry name" value="Mito_carr"/>
    <property type="match status" value="3"/>
</dbReference>
<sequence length="303" mass="34262">MTDLGKKFEDWTHVSPKQIRDEFLTAGTSSALVTFIEAPMDRVKLLLQIQPGTDKQRYKGIVATFLRIPREHGFRTYWRGSLAKMTKAFPNAAFNFTFNSIGHRMFVEGLDREKHFWSYFFRNLGVGGLAGASALTILFPIEFTITRTGADVSKQFTGPVDCVIKTLKAEGPFGVYRGYMASIQGVLIYRSTYFGLYDTFKYLFTDTTKAYSISLSFLIASSTTTLAAFLAYPFDTVRRRMIMQAVVGKANIKYKNLPHCWKTIYKEEGIRGFYKGSLANMILGFGAAVLLVVFDVAKQRFKV</sequence>
<dbReference type="GO" id="GO:0140021">
    <property type="term" value="P:mitochondrial ADP transmembrane transport"/>
    <property type="evidence" value="ECO:0007669"/>
    <property type="project" value="InterPro"/>
</dbReference>
<dbReference type="PRINTS" id="PR00926">
    <property type="entry name" value="MITOCARRIER"/>
</dbReference>
<evidence type="ECO:0000256" key="14">
    <source>
        <dbReference type="PROSITE-ProRule" id="PRU00282"/>
    </source>
</evidence>
<accession>A0A9N9TI39</accession>
<evidence type="ECO:0000256" key="9">
    <source>
        <dbReference type="ARBA" id="ARBA00022989"/>
    </source>
</evidence>
<evidence type="ECO:0000256" key="2">
    <source>
        <dbReference type="ARBA" id="ARBA00006375"/>
    </source>
</evidence>
<dbReference type="InterPro" id="IPR002067">
    <property type="entry name" value="MCP"/>
</dbReference>
<evidence type="ECO:0000256" key="8">
    <source>
        <dbReference type="ARBA" id="ARBA00022792"/>
    </source>
</evidence>
<evidence type="ECO:0000256" key="4">
    <source>
        <dbReference type="ARBA" id="ARBA00022448"/>
    </source>
</evidence>
<reference evidence="17" key="1">
    <citation type="submission" date="2022-01" db="EMBL/GenBank/DDBJ databases">
        <authorList>
            <person name="King R."/>
        </authorList>
    </citation>
    <scope>NUCLEOTIDE SEQUENCE</scope>
</reference>
<name>A0A9N9TI39_PHYSR</name>
<evidence type="ECO:0000256" key="7">
    <source>
        <dbReference type="ARBA" id="ARBA00022737"/>
    </source>
</evidence>
<evidence type="ECO:0000256" key="6">
    <source>
        <dbReference type="ARBA" id="ARBA00022692"/>
    </source>
</evidence>
<feature type="transmembrane region" description="Helical" evidence="16">
    <location>
        <begin position="210"/>
        <end position="234"/>
    </location>
</feature>
<evidence type="ECO:0000256" key="16">
    <source>
        <dbReference type="RuleBase" id="RU368008"/>
    </source>
</evidence>
<dbReference type="PROSITE" id="PS50920">
    <property type="entry name" value="SOLCAR"/>
    <property type="match status" value="3"/>
</dbReference>
<evidence type="ECO:0000256" key="10">
    <source>
        <dbReference type="ARBA" id="ARBA00023128"/>
    </source>
</evidence>
<evidence type="ECO:0000313" key="18">
    <source>
        <dbReference type="Proteomes" id="UP001153712"/>
    </source>
</evidence>
<comment type="caution">
    <text evidence="16">Lacks conserved residue(s) required for the propagation of feature annotation.</text>
</comment>
<keyword evidence="4 15" id="KW-0813">Transport</keyword>
<comment type="similarity">
    <text evidence="2 15">Belongs to the mitochondrial carrier (TC 2.A.29) family.</text>
</comment>
<keyword evidence="7" id="KW-0677">Repeat</keyword>
<evidence type="ECO:0000256" key="13">
    <source>
        <dbReference type="ARBA" id="ARBA00045250"/>
    </source>
</evidence>
<dbReference type="Proteomes" id="UP001153712">
    <property type="component" value="Chromosome 11"/>
</dbReference>
<evidence type="ECO:0000256" key="11">
    <source>
        <dbReference type="ARBA" id="ARBA00023136"/>
    </source>
</evidence>
<proteinExistence type="inferred from homology"/>
<protein>
    <recommendedName>
        <fullName evidence="16">ADP/ATP translocase</fullName>
    </recommendedName>
    <alternativeName>
        <fullName evidence="16">ADP,ATP carrier protein</fullName>
    </alternativeName>
</protein>
<comment type="function">
    <text evidence="13">ADP:ATP antiporter that mediates import of ADP into the mitochondrial matrix for ATP synthesis, and export of ATP out to fuel the cell. Cycles between the cytoplasmic-open state (c-state) and the matrix-open state (m-state): operates by the alternating access mechanism with a single substrate-binding site intermittently exposed to either the cytosolic (c-state) or matrix (m-state) side of the inner mitochondrial membrane.</text>
</comment>
<gene>
    <name evidence="17" type="ORF">PHYEVI_LOCUS2081</name>
</gene>
<dbReference type="GO" id="GO:0005743">
    <property type="term" value="C:mitochondrial inner membrane"/>
    <property type="evidence" value="ECO:0007669"/>
    <property type="project" value="UniProtKB-SubCell"/>
</dbReference>
<evidence type="ECO:0000256" key="15">
    <source>
        <dbReference type="RuleBase" id="RU000488"/>
    </source>
</evidence>
<feature type="transmembrane region" description="Helical" evidence="16">
    <location>
        <begin position="278"/>
        <end position="297"/>
    </location>
</feature>
<dbReference type="GO" id="GO:0005471">
    <property type="term" value="F:ATP:ADP antiporter activity"/>
    <property type="evidence" value="ECO:0007669"/>
    <property type="project" value="UniProtKB-UniRule"/>
</dbReference>
<keyword evidence="8" id="KW-0999">Mitochondrion inner membrane</keyword>
<dbReference type="PANTHER" id="PTHR45635:SF14">
    <property type="entry name" value="ADP_ATP TRANSLOCASE"/>
    <property type="match status" value="1"/>
</dbReference>
<evidence type="ECO:0000256" key="5">
    <source>
        <dbReference type="ARBA" id="ARBA00022449"/>
    </source>
</evidence>
<evidence type="ECO:0000256" key="12">
    <source>
        <dbReference type="ARBA" id="ARBA00024143"/>
    </source>
</evidence>
<comment type="subcellular location">
    <subcellularLocation>
        <location evidence="16">Membrane</location>
        <topology evidence="16">Multi-pass membrane protein</topology>
    </subcellularLocation>
    <subcellularLocation>
        <location evidence="1">Mitochondrion inner membrane</location>
        <topology evidence="1">Multi-pass membrane protein</topology>
    </subcellularLocation>
</comment>
<dbReference type="Gene3D" id="1.50.40.10">
    <property type="entry name" value="Mitochondrial carrier domain"/>
    <property type="match status" value="1"/>
</dbReference>
<keyword evidence="11 14" id="KW-0472">Membrane</keyword>
<keyword evidence="10" id="KW-0496">Mitochondrion</keyword>
<dbReference type="PANTHER" id="PTHR45635">
    <property type="entry name" value="ADP,ATP CARRIER PROTEIN 1-RELATED-RELATED"/>
    <property type="match status" value="1"/>
</dbReference>
<feature type="transmembrane region" description="Helical" evidence="16">
    <location>
        <begin position="120"/>
        <end position="141"/>
    </location>
</feature>
<keyword evidence="18" id="KW-1185">Reference proteome</keyword>